<dbReference type="Proteomes" id="UP000016933">
    <property type="component" value="Unassembled WGS sequence"/>
</dbReference>
<dbReference type="EMBL" id="KB446543">
    <property type="protein sequence ID" value="EME40428.1"/>
    <property type="molecule type" value="Genomic_DNA"/>
</dbReference>
<organism evidence="1 2">
    <name type="scientific">Dothistroma septosporum (strain NZE10 / CBS 128990)</name>
    <name type="common">Red band needle blight fungus</name>
    <name type="synonym">Mycosphaerella pini</name>
    <dbReference type="NCBI Taxonomy" id="675120"/>
    <lineage>
        <taxon>Eukaryota</taxon>
        <taxon>Fungi</taxon>
        <taxon>Dikarya</taxon>
        <taxon>Ascomycota</taxon>
        <taxon>Pezizomycotina</taxon>
        <taxon>Dothideomycetes</taxon>
        <taxon>Dothideomycetidae</taxon>
        <taxon>Mycosphaerellales</taxon>
        <taxon>Mycosphaerellaceae</taxon>
        <taxon>Dothistroma</taxon>
    </lineage>
</organism>
<evidence type="ECO:0000313" key="1">
    <source>
        <dbReference type="EMBL" id="EME40428.1"/>
    </source>
</evidence>
<feature type="non-terminal residue" evidence="1">
    <location>
        <position position="73"/>
    </location>
</feature>
<proteinExistence type="predicted"/>
<reference evidence="2" key="1">
    <citation type="journal article" date="2012" name="PLoS Genet.">
        <title>The genomes of the fungal plant pathogens Cladosporium fulvum and Dothistroma septosporum reveal adaptation to different hosts and lifestyles but also signatures of common ancestry.</title>
        <authorList>
            <person name="de Wit P.J.G.M."/>
            <person name="van der Burgt A."/>
            <person name="Oekmen B."/>
            <person name="Stergiopoulos I."/>
            <person name="Abd-Elsalam K.A."/>
            <person name="Aerts A.L."/>
            <person name="Bahkali A.H."/>
            <person name="Beenen H.G."/>
            <person name="Chettri P."/>
            <person name="Cox M.P."/>
            <person name="Datema E."/>
            <person name="de Vries R.P."/>
            <person name="Dhillon B."/>
            <person name="Ganley A.R."/>
            <person name="Griffiths S.A."/>
            <person name="Guo Y."/>
            <person name="Hamelin R.C."/>
            <person name="Henrissat B."/>
            <person name="Kabir M.S."/>
            <person name="Jashni M.K."/>
            <person name="Kema G."/>
            <person name="Klaubauf S."/>
            <person name="Lapidus A."/>
            <person name="Levasseur A."/>
            <person name="Lindquist E."/>
            <person name="Mehrabi R."/>
            <person name="Ohm R.A."/>
            <person name="Owen T.J."/>
            <person name="Salamov A."/>
            <person name="Schwelm A."/>
            <person name="Schijlen E."/>
            <person name="Sun H."/>
            <person name="van den Burg H.A."/>
            <person name="van Ham R.C.H.J."/>
            <person name="Zhang S."/>
            <person name="Goodwin S.B."/>
            <person name="Grigoriev I.V."/>
            <person name="Collemare J."/>
            <person name="Bradshaw R.E."/>
        </authorList>
    </citation>
    <scope>NUCLEOTIDE SEQUENCE [LARGE SCALE GENOMIC DNA]</scope>
    <source>
        <strain evidence="2">NZE10 / CBS 128990</strain>
    </source>
</reference>
<keyword evidence="2" id="KW-1185">Reference proteome</keyword>
<reference evidence="1 2" key="2">
    <citation type="journal article" date="2012" name="PLoS Pathog.">
        <title>Diverse lifestyles and strategies of plant pathogenesis encoded in the genomes of eighteen Dothideomycetes fungi.</title>
        <authorList>
            <person name="Ohm R.A."/>
            <person name="Feau N."/>
            <person name="Henrissat B."/>
            <person name="Schoch C.L."/>
            <person name="Horwitz B.A."/>
            <person name="Barry K.W."/>
            <person name="Condon B.J."/>
            <person name="Copeland A.C."/>
            <person name="Dhillon B."/>
            <person name="Glaser F."/>
            <person name="Hesse C.N."/>
            <person name="Kosti I."/>
            <person name="LaButti K."/>
            <person name="Lindquist E.A."/>
            <person name="Lucas S."/>
            <person name="Salamov A.A."/>
            <person name="Bradshaw R.E."/>
            <person name="Ciuffetti L."/>
            <person name="Hamelin R.C."/>
            <person name="Kema G.H.J."/>
            <person name="Lawrence C."/>
            <person name="Scott J.A."/>
            <person name="Spatafora J.W."/>
            <person name="Turgeon B.G."/>
            <person name="de Wit P.J.G.M."/>
            <person name="Zhong S."/>
            <person name="Goodwin S.B."/>
            <person name="Grigoriev I.V."/>
        </authorList>
    </citation>
    <scope>NUCLEOTIDE SEQUENCE [LARGE SCALE GENOMIC DNA]</scope>
    <source>
        <strain evidence="2">NZE10 / CBS 128990</strain>
    </source>
</reference>
<name>N1PCX7_DOTSN</name>
<gene>
    <name evidence="1" type="ORF">DOTSEDRAFT_177406</name>
</gene>
<protein>
    <submittedName>
        <fullName evidence="1">Uncharacterized protein</fullName>
    </submittedName>
</protein>
<dbReference type="HOGENOM" id="CLU_2704777_0_0_1"/>
<dbReference type="AlphaFoldDB" id="N1PCX7"/>
<accession>N1PCX7</accession>
<sequence>MRSRSRNVQRHGSRHYCAMRAGLCNGEASALRIVIQATAGGQSAFSTCSRQCSHVDKRPASKDSPRKCSSTKT</sequence>
<evidence type="ECO:0000313" key="2">
    <source>
        <dbReference type="Proteomes" id="UP000016933"/>
    </source>
</evidence>
<dbReference type="OrthoDB" id="338650at2759"/>